<dbReference type="EMBL" id="JAANQT010015489">
    <property type="protein sequence ID" value="KAG1272289.1"/>
    <property type="molecule type" value="Genomic_DNA"/>
</dbReference>
<dbReference type="Proteomes" id="UP000716291">
    <property type="component" value="Unassembled WGS sequence"/>
</dbReference>
<protein>
    <submittedName>
        <fullName evidence="1">Uncharacterized protein</fullName>
    </submittedName>
</protein>
<evidence type="ECO:0000313" key="1">
    <source>
        <dbReference type="EMBL" id="KAG1272289.1"/>
    </source>
</evidence>
<gene>
    <name evidence="1" type="ORF">G6F64_015526</name>
</gene>
<name>A0A9P7BID0_RHIOR</name>
<sequence length="91" mass="9620">MRGEEFRRDALFGGFPRDRFRAVLAELEGGRVGLVGPRAAGAIEAVGLVGAQQQHGRFGQAHLVGHRLGGRLERAPAACGRVVTMDTGQVA</sequence>
<accession>A0A9P7BID0</accession>
<reference evidence="1" key="1">
    <citation type="journal article" date="2020" name="Microb. Genom.">
        <title>Genetic diversity of clinical and environmental Mucorales isolates obtained from an investigation of mucormycosis cases among solid organ transplant recipients.</title>
        <authorList>
            <person name="Nguyen M.H."/>
            <person name="Kaul D."/>
            <person name="Muto C."/>
            <person name="Cheng S.J."/>
            <person name="Richter R.A."/>
            <person name="Bruno V.M."/>
            <person name="Liu G."/>
            <person name="Beyhan S."/>
            <person name="Sundermann A.J."/>
            <person name="Mounaud S."/>
            <person name="Pasculle A.W."/>
            <person name="Nierman W.C."/>
            <person name="Driscoll E."/>
            <person name="Cumbie R."/>
            <person name="Clancy C.J."/>
            <person name="Dupont C.L."/>
        </authorList>
    </citation>
    <scope>NUCLEOTIDE SEQUENCE</scope>
    <source>
        <strain evidence="1">GL11</strain>
    </source>
</reference>
<dbReference type="AlphaFoldDB" id="A0A9P7BID0"/>
<proteinExistence type="predicted"/>
<organism evidence="1 2">
    <name type="scientific">Rhizopus oryzae</name>
    <name type="common">Mucormycosis agent</name>
    <name type="synonym">Rhizopus arrhizus var. delemar</name>
    <dbReference type="NCBI Taxonomy" id="64495"/>
    <lineage>
        <taxon>Eukaryota</taxon>
        <taxon>Fungi</taxon>
        <taxon>Fungi incertae sedis</taxon>
        <taxon>Mucoromycota</taxon>
        <taxon>Mucoromycotina</taxon>
        <taxon>Mucoromycetes</taxon>
        <taxon>Mucorales</taxon>
        <taxon>Mucorineae</taxon>
        <taxon>Rhizopodaceae</taxon>
        <taxon>Rhizopus</taxon>
    </lineage>
</organism>
<evidence type="ECO:0000313" key="2">
    <source>
        <dbReference type="Proteomes" id="UP000716291"/>
    </source>
</evidence>
<comment type="caution">
    <text evidence="1">The sequence shown here is derived from an EMBL/GenBank/DDBJ whole genome shotgun (WGS) entry which is preliminary data.</text>
</comment>
<keyword evidence="2" id="KW-1185">Reference proteome</keyword>